<dbReference type="Proteomes" id="UP000220797">
    <property type="component" value="Unassembled WGS sequence"/>
</dbReference>
<sequence length="1004" mass="120659">MDYEEIVCVHLNLKFLIFKNIEKEDNCLCDNFIVNLANINDIEVDNSSKEYFIKKFHGILKKIKRNEYECILSGTLTEIANFLFQHIELFIEIKKNKYDTEGNSDTKEKVNEIDFYDKNKIKKNKIHLLKSVDTYDDLNFENNSIYFKCPFNDLINDFEFFENKKYENISNFYIGNDLILSICLKLEEYLIEKKDLEKVKLCSYVNLEKYESKYKHILNIFSLDNLFYLYINFNDYSKEFFYDNEVEITVGDMMQNLSNRVLENGENNGLHNSINKFIERKKIDDFNVGCHFSLILIDDTKELYDYFCINDIFISLNKIKLNIDKSVFSNINDKNELWTFYKNFKKITYNLSTLNNSSHKLKFSVSIISILLNYNSSNELNSFDLNNNPFNQNYKFMNSYNTLYKNISENSTFNLGKNKELSKMNFILCNLFLSVNRCHILELSNIYAEKRKKNKNNFFIKIESSMFQQTFVSPLYLFQEDTQIELNNCYVNHDFNIKEEDLYEYFENKTIYFDLCLKENDSDINIGKGNFSMKSIVNELRDKLEEKNIKNYYKFNYNISLYLNVFKEKYLTSELSVELFFSMKEKKLEENKDNILSVESKCLNYQIPNNIYEFKIWREKEEDNIKKILKRKEESLVKKFTKNYELMEKERKNELEIKKNELKEIMIKMKEEQINIINNNNALKLKDKELNEEIYLLEKKLKKIKYAYEKSLYEFKENLRKNNLNESMLKENDELKTNYTKLITENKILKKENEEMKSSLKQYNNKDNVIISNKYFEKLKEELKLLKEYKNKMKEENINSYNDKLQNYVKIIYKNRKKILKLITNFTIKLENIYDLTNDEILEEKFQSILEDLNSIKFIVSEEMKEEKKFKNMDMLELKSNNINNNNNKNNSTYFNRNIENNIKEKDQKQFLFQKKTPKKEKEKKGCTNQSFTKNVNKNENKNNFNFNNQAIEGSNKKKNTNNQIVENLRSEIKRLIESGIYNEDDQIIINMKKKLVSILNCDK</sequence>
<organism evidence="3 4">
    <name type="scientific">Plasmodium gallinaceum</name>
    <dbReference type="NCBI Taxonomy" id="5849"/>
    <lineage>
        <taxon>Eukaryota</taxon>
        <taxon>Sar</taxon>
        <taxon>Alveolata</taxon>
        <taxon>Apicomplexa</taxon>
        <taxon>Aconoidasida</taxon>
        <taxon>Haemosporida</taxon>
        <taxon>Plasmodiidae</taxon>
        <taxon>Plasmodium</taxon>
        <taxon>Plasmodium (Haemamoeba)</taxon>
    </lineage>
</organism>
<feature type="coiled-coil region" evidence="1">
    <location>
        <begin position="725"/>
        <end position="799"/>
    </location>
</feature>
<protein>
    <submittedName>
        <fullName evidence="3">Cg7 protein, putative</fullName>
    </submittedName>
</protein>
<feature type="coiled-coil region" evidence="1">
    <location>
        <begin position="630"/>
        <end position="675"/>
    </location>
</feature>
<dbReference type="VEuPathDB" id="PlasmoDB:PGAL8A_00049600"/>
<name>A0A1J1H0T4_PLAGA</name>
<evidence type="ECO:0000256" key="1">
    <source>
        <dbReference type="SAM" id="Coils"/>
    </source>
</evidence>
<feature type="region of interest" description="Disordered" evidence="2">
    <location>
        <begin position="917"/>
        <end position="959"/>
    </location>
</feature>
<reference evidence="3" key="1">
    <citation type="submission" date="2015-04" db="EMBL/GenBank/DDBJ databases">
        <authorList>
            <consortium name="Pathogen Informatics"/>
        </authorList>
    </citation>
    <scope>NUCLEOTIDE SEQUENCE [LARGE SCALE GENOMIC DNA]</scope>
    <source>
        <strain evidence="3">8A</strain>
    </source>
</reference>
<evidence type="ECO:0000313" key="4">
    <source>
        <dbReference type="Proteomes" id="UP000220797"/>
    </source>
</evidence>
<dbReference type="OrthoDB" id="371707at2759"/>
<accession>A0A1J1H0T4</accession>
<feature type="compositionally biased region" description="Low complexity" evidence="2">
    <location>
        <begin position="932"/>
        <end position="949"/>
    </location>
</feature>
<comment type="caution">
    <text evidence="3">The sequence shown here is derived from an EMBL/GenBank/DDBJ whole genome shotgun (WGS) entry which is preliminary data.</text>
</comment>
<gene>
    <name evidence="3" type="ORF">PGAL8A_00049600</name>
</gene>
<dbReference type="OMA" id="FQATIMS"/>
<dbReference type="AlphaFoldDB" id="A0A1J1H0T4"/>
<keyword evidence="4" id="KW-1185">Reference proteome</keyword>
<keyword evidence="1" id="KW-0175">Coiled coil</keyword>
<evidence type="ECO:0000313" key="3">
    <source>
        <dbReference type="EMBL" id="CRG98061.1"/>
    </source>
</evidence>
<dbReference type="RefSeq" id="XP_028530858.1">
    <property type="nucleotide sequence ID" value="XM_028674513.1"/>
</dbReference>
<dbReference type="GeneID" id="39729021"/>
<evidence type="ECO:0000256" key="2">
    <source>
        <dbReference type="SAM" id="MobiDB-lite"/>
    </source>
</evidence>
<proteinExistence type="predicted"/>
<dbReference type="EMBL" id="CVMV01000132">
    <property type="protein sequence ID" value="CRG98061.1"/>
    <property type="molecule type" value="Genomic_DNA"/>
</dbReference>